<name>A0A2M3ZUR3_9DIPT</name>
<dbReference type="AlphaFoldDB" id="A0A2M3ZUR3"/>
<evidence type="ECO:0000313" key="1">
    <source>
        <dbReference type="EMBL" id="MBW32283.1"/>
    </source>
</evidence>
<reference evidence="1" key="1">
    <citation type="submission" date="2018-01" db="EMBL/GenBank/DDBJ databases">
        <title>An insight into the sialome of Amazonian anophelines.</title>
        <authorList>
            <person name="Ribeiro J.M."/>
            <person name="Scarpassa V."/>
            <person name="Calvo E."/>
        </authorList>
    </citation>
    <scope>NUCLEOTIDE SEQUENCE</scope>
    <source>
        <tissue evidence="1">Salivary glands</tissue>
    </source>
</reference>
<organism evidence="1">
    <name type="scientific">Anopheles braziliensis</name>
    <dbReference type="NCBI Taxonomy" id="58242"/>
    <lineage>
        <taxon>Eukaryota</taxon>
        <taxon>Metazoa</taxon>
        <taxon>Ecdysozoa</taxon>
        <taxon>Arthropoda</taxon>
        <taxon>Hexapoda</taxon>
        <taxon>Insecta</taxon>
        <taxon>Pterygota</taxon>
        <taxon>Neoptera</taxon>
        <taxon>Endopterygota</taxon>
        <taxon>Diptera</taxon>
        <taxon>Nematocera</taxon>
        <taxon>Culicoidea</taxon>
        <taxon>Culicidae</taxon>
        <taxon>Anophelinae</taxon>
        <taxon>Anopheles</taxon>
    </lineage>
</organism>
<protein>
    <submittedName>
        <fullName evidence="1">Putative secreted peptide</fullName>
    </submittedName>
</protein>
<dbReference type="EMBL" id="GGFM01011532">
    <property type="protein sequence ID" value="MBW32283.1"/>
    <property type="molecule type" value="Transcribed_RNA"/>
</dbReference>
<sequence>MWLAEVPVAALVAALDELLLARLPPLPSSMLFARKIGDTLCLLRCGERLFRSKCSTELIFSSFLLPSR</sequence>
<proteinExistence type="predicted"/>
<accession>A0A2M3ZUR3</accession>